<comment type="similarity">
    <text evidence="6">Belongs to the binding-protein-dependent transport system permease family.</text>
</comment>
<feature type="transmembrane region" description="Helical" evidence="6">
    <location>
        <begin position="248"/>
        <end position="268"/>
    </location>
</feature>
<name>A0A242A3K9_9ENTE</name>
<dbReference type="SUPFAM" id="SSF161098">
    <property type="entry name" value="MetI-like"/>
    <property type="match status" value="1"/>
</dbReference>
<dbReference type="STRING" id="1834191.A5886_000550"/>
<dbReference type="RefSeq" id="WP_086273533.1">
    <property type="nucleotide sequence ID" value="NZ_NGKU01000001.1"/>
</dbReference>
<dbReference type="EMBL" id="NGKU01000001">
    <property type="protein sequence ID" value="OTN75480.1"/>
    <property type="molecule type" value="Genomic_DNA"/>
</dbReference>
<dbReference type="GO" id="GO:0005886">
    <property type="term" value="C:plasma membrane"/>
    <property type="evidence" value="ECO:0007669"/>
    <property type="project" value="UniProtKB-SubCell"/>
</dbReference>
<dbReference type="InterPro" id="IPR035906">
    <property type="entry name" value="MetI-like_sf"/>
</dbReference>
<keyword evidence="2 6" id="KW-0813">Transport</keyword>
<feature type="transmembrane region" description="Helical" evidence="6">
    <location>
        <begin position="296"/>
        <end position="318"/>
    </location>
</feature>
<feature type="domain" description="ABC transmembrane type-1" evidence="7">
    <location>
        <begin position="99"/>
        <end position="311"/>
    </location>
</feature>
<evidence type="ECO:0000256" key="6">
    <source>
        <dbReference type="RuleBase" id="RU363032"/>
    </source>
</evidence>
<dbReference type="Gene3D" id="1.10.3720.10">
    <property type="entry name" value="MetI-like"/>
    <property type="match status" value="1"/>
</dbReference>
<dbReference type="PANTHER" id="PTHR43376:SF1">
    <property type="entry name" value="OLIGOPEPTIDE TRANSPORT SYSTEM PERMEASE PROTEIN"/>
    <property type="match status" value="1"/>
</dbReference>
<gene>
    <name evidence="8" type="ORF">A5886_000550</name>
</gene>
<reference evidence="8 9" key="1">
    <citation type="submission" date="2017-05" db="EMBL/GenBank/DDBJ databases">
        <title>The Genome Sequence of Enterococcus sp. 8G7_MSG3316.</title>
        <authorList>
            <consortium name="The Broad Institute Genomics Platform"/>
            <consortium name="The Broad Institute Genomic Center for Infectious Diseases"/>
            <person name="Earl A."/>
            <person name="Manson A."/>
            <person name="Schwartman J."/>
            <person name="Gilmore M."/>
            <person name="Abouelleil A."/>
            <person name="Cao P."/>
            <person name="Chapman S."/>
            <person name="Cusick C."/>
            <person name="Shea T."/>
            <person name="Young S."/>
            <person name="Neafsey D."/>
            <person name="Nusbaum C."/>
            <person name="Birren B."/>
        </authorList>
    </citation>
    <scope>NUCLEOTIDE SEQUENCE [LARGE SCALE GENOMIC DNA]</scope>
    <source>
        <strain evidence="8 9">8G7_MSG3316</strain>
    </source>
</reference>
<feature type="transmembrane region" description="Helical" evidence="6">
    <location>
        <begin position="7"/>
        <end position="26"/>
    </location>
</feature>
<keyword evidence="3 6" id="KW-0812">Transmembrane</keyword>
<dbReference type="CDD" id="cd06261">
    <property type="entry name" value="TM_PBP2"/>
    <property type="match status" value="1"/>
</dbReference>
<proteinExistence type="inferred from homology"/>
<evidence type="ECO:0000256" key="1">
    <source>
        <dbReference type="ARBA" id="ARBA00004141"/>
    </source>
</evidence>
<keyword evidence="9" id="KW-1185">Reference proteome</keyword>
<dbReference type="InterPro" id="IPR000515">
    <property type="entry name" value="MetI-like"/>
</dbReference>
<keyword evidence="5 6" id="KW-0472">Membrane</keyword>
<dbReference type="OrthoDB" id="9773683at2"/>
<dbReference type="GO" id="GO:0055085">
    <property type="term" value="P:transmembrane transport"/>
    <property type="evidence" value="ECO:0007669"/>
    <property type="project" value="InterPro"/>
</dbReference>
<dbReference type="Proteomes" id="UP000195043">
    <property type="component" value="Unassembled WGS sequence"/>
</dbReference>
<feature type="transmembrane region" description="Helical" evidence="6">
    <location>
        <begin position="146"/>
        <end position="165"/>
    </location>
</feature>
<evidence type="ECO:0000256" key="3">
    <source>
        <dbReference type="ARBA" id="ARBA00022692"/>
    </source>
</evidence>
<organism evidence="8 9">
    <name type="scientific">Candidatus Enterococcus testudinis</name>
    <dbReference type="NCBI Taxonomy" id="1834191"/>
    <lineage>
        <taxon>Bacteria</taxon>
        <taxon>Bacillati</taxon>
        <taxon>Bacillota</taxon>
        <taxon>Bacilli</taxon>
        <taxon>Lactobacillales</taxon>
        <taxon>Enterococcaceae</taxon>
        <taxon>Enterococcus</taxon>
    </lineage>
</organism>
<dbReference type="PROSITE" id="PS50928">
    <property type="entry name" value="ABC_TM1"/>
    <property type="match status" value="1"/>
</dbReference>
<accession>A0A242A3K9</accession>
<feature type="transmembrane region" description="Helical" evidence="6">
    <location>
        <begin position="101"/>
        <end position="126"/>
    </location>
</feature>
<evidence type="ECO:0000256" key="4">
    <source>
        <dbReference type="ARBA" id="ARBA00022989"/>
    </source>
</evidence>
<evidence type="ECO:0000313" key="8">
    <source>
        <dbReference type="EMBL" id="OTN75480.1"/>
    </source>
</evidence>
<feature type="transmembrane region" description="Helical" evidence="6">
    <location>
        <begin position="185"/>
        <end position="209"/>
    </location>
</feature>
<evidence type="ECO:0000259" key="7">
    <source>
        <dbReference type="PROSITE" id="PS50928"/>
    </source>
</evidence>
<evidence type="ECO:0000313" key="9">
    <source>
        <dbReference type="Proteomes" id="UP000195043"/>
    </source>
</evidence>
<evidence type="ECO:0000256" key="5">
    <source>
        <dbReference type="ARBA" id="ARBA00023136"/>
    </source>
</evidence>
<protein>
    <recommendedName>
        <fullName evidence="7">ABC transmembrane type-1 domain-containing protein</fullName>
    </recommendedName>
</protein>
<dbReference type="PANTHER" id="PTHR43376">
    <property type="entry name" value="OLIGOPEPTIDE TRANSPORT SYSTEM PERMEASE PROTEIN"/>
    <property type="match status" value="1"/>
</dbReference>
<dbReference type="Pfam" id="PF00528">
    <property type="entry name" value="BPD_transp_1"/>
    <property type="match status" value="1"/>
</dbReference>
<comment type="caution">
    <text evidence="8">The sequence shown here is derived from an EMBL/GenBank/DDBJ whole genome shotgun (WGS) entry which is preliminary data.</text>
</comment>
<comment type="subcellular location">
    <subcellularLocation>
        <location evidence="6">Cell membrane</location>
        <topology evidence="6">Multi-pass membrane protein</topology>
    </subcellularLocation>
    <subcellularLocation>
        <location evidence="1">Membrane</location>
        <topology evidence="1">Multi-pass membrane protein</topology>
    </subcellularLocation>
</comment>
<dbReference type="AlphaFoldDB" id="A0A242A3K9"/>
<sequence length="326" mass="35805">MKKKLANVFITIAAGVFMTFLIIKIMPGDPVMILANELRSSLGISEADAINRAVAMLNYDPSQPLVQQIGHFIAHLIRGDLGTSIRFRTPVLDIVLSALPWTLFSAGTATVLSYLAGTQIGLFVAWSKNKKINAVTEMLTSMIGSFPDYVIGFFLVSIFAVQLTWLPSRGAYASRVVVGFNGPFIWSVVIHGILPIAAIFIVYLANWILNMRGSAMNVMHQEYIKYARARGLSDKVIRGKYVGKNARLPMITTLGTTFGMLLGGAPLIENIFSYPGLGYYLNTAIAVRDIPLMQGMFFMIIVTVVGANFIVDSLYGILDPRLRRGK</sequence>
<evidence type="ECO:0000256" key="2">
    <source>
        <dbReference type="ARBA" id="ARBA00022448"/>
    </source>
</evidence>
<keyword evidence="4 6" id="KW-1133">Transmembrane helix</keyword>